<evidence type="ECO:0008006" key="5">
    <source>
        <dbReference type="Google" id="ProtNLM"/>
    </source>
</evidence>
<comment type="caution">
    <text evidence="3">The sequence shown here is derived from an EMBL/GenBank/DDBJ whole genome shotgun (WGS) entry which is preliminary data.</text>
</comment>
<dbReference type="Proteomes" id="UP000772181">
    <property type="component" value="Unassembled WGS sequence"/>
</dbReference>
<dbReference type="InterPro" id="IPR011635">
    <property type="entry name" value="CARDB"/>
</dbReference>
<feature type="domain" description="DNA polymerase II large subunit DP2 central" evidence="2">
    <location>
        <begin position="1"/>
        <end position="31"/>
    </location>
</feature>
<evidence type="ECO:0000313" key="3">
    <source>
        <dbReference type="EMBL" id="MBI4595578.1"/>
    </source>
</evidence>
<evidence type="ECO:0000313" key="4">
    <source>
        <dbReference type="Proteomes" id="UP000772181"/>
    </source>
</evidence>
<feature type="domain" description="CARDB" evidence="1">
    <location>
        <begin position="186"/>
        <end position="289"/>
    </location>
</feature>
<reference evidence="3" key="1">
    <citation type="submission" date="2020-07" db="EMBL/GenBank/DDBJ databases">
        <title>Huge and variable diversity of episymbiotic CPR bacteria and DPANN archaea in groundwater ecosystems.</title>
        <authorList>
            <person name="He C.Y."/>
            <person name="Keren R."/>
            <person name="Whittaker M."/>
            <person name="Farag I.F."/>
            <person name="Doudna J."/>
            <person name="Cate J.H.D."/>
            <person name="Banfield J.F."/>
        </authorList>
    </citation>
    <scope>NUCLEOTIDE SEQUENCE</scope>
    <source>
        <strain evidence="3">NC_groundwater_1482_Ag_S-0.65um_47_24</strain>
    </source>
</reference>
<feature type="non-terminal residue" evidence="3">
    <location>
        <position position="1"/>
    </location>
</feature>
<sequence length="419" mass="47992">IGTQLKVERPGKAAAITTCTTIEGSVVKLKDPQKPGIAIIQVDSPYIITGAQVSGSFSKSDNSSSIYAILSLDEGENWHEVWRHKGKGTHEESFSLDNFMAGQESTTFNTDVYKFWLRFVMEPSKQEKEISISDLVIKADIQLHPRSLPTLAMGDNTFYFTTEDLPGDDAAVLFEWWENHGLEISNHRPLEGEEVIIKAEIKNRGHKEATDFFVRLYEGYPEKEGRLIEEKFLPILRPDEKAKFEFRWKARVHPDRGQGRDKKYVSTPIVLSIDGEDKIEEANKDNNQAVAYITVLPRPDLQVKKEYVKVIHSSEEEKVIFPVFNRNDKLYGNSSPFLYVESVPARDIEVQVYDLPPRDGGKPLTPVYLIPEIYPTEHSIVEIPLTEELQKRGRFFLVVDPQEKLLEERRENNFVEIKL</sequence>
<evidence type="ECO:0000259" key="1">
    <source>
        <dbReference type="Pfam" id="PF07705"/>
    </source>
</evidence>
<organism evidence="3 4">
    <name type="scientific">Tectimicrobiota bacterium</name>
    <dbReference type="NCBI Taxonomy" id="2528274"/>
    <lineage>
        <taxon>Bacteria</taxon>
        <taxon>Pseudomonadati</taxon>
        <taxon>Nitrospinota/Tectimicrobiota group</taxon>
        <taxon>Candidatus Tectimicrobiota</taxon>
    </lineage>
</organism>
<protein>
    <recommendedName>
        <fullName evidence="5">CARDB domain-containing protein</fullName>
    </recommendedName>
</protein>
<gene>
    <name evidence="3" type="ORF">HY730_04275</name>
</gene>
<name>A0A933GKK9_UNCTE</name>
<dbReference type="InterPro" id="IPR056171">
    <property type="entry name" value="PolC_DP2_central_dom"/>
</dbReference>
<accession>A0A933GKK9</accession>
<dbReference type="AlphaFoldDB" id="A0A933GKK9"/>
<dbReference type="EMBL" id="JACQWF010000194">
    <property type="protein sequence ID" value="MBI4595578.1"/>
    <property type="molecule type" value="Genomic_DNA"/>
</dbReference>
<dbReference type="Pfam" id="PF07705">
    <property type="entry name" value="CARDB"/>
    <property type="match status" value="1"/>
</dbReference>
<dbReference type="Pfam" id="PF24844">
    <property type="entry name" value="PolC_DP2_central"/>
    <property type="match status" value="1"/>
</dbReference>
<evidence type="ECO:0000259" key="2">
    <source>
        <dbReference type="Pfam" id="PF24844"/>
    </source>
</evidence>
<proteinExistence type="predicted"/>
<dbReference type="InterPro" id="IPR013783">
    <property type="entry name" value="Ig-like_fold"/>
</dbReference>
<dbReference type="Gene3D" id="2.60.40.10">
    <property type="entry name" value="Immunoglobulins"/>
    <property type="match status" value="1"/>
</dbReference>